<protein>
    <submittedName>
        <fullName evidence="1">Uncharacterized protein</fullName>
    </submittedName>
</protein>
<comment type="caution">
    <text evidence="1">The sequence shown here is derived from an EMBL/GenBank/DDBJ whole genome shotgun (WGS) entry which is preliminary data.</text>
</comment>
<evidence type="ECO:0000313" key="1">
    <source>
        <dbReference type="EMBL" id="MFG6488311.1"/>
    </source>
</evidence>
<dbReference type="RefSeq" id="WP_394412958.1">
    <property type="nucleotide sequence ID" value="NZ_JBIGIC010000008.1"/>
</dbReference>
<sequence>MEQQKNWTLSVAGTLDDIRAALAQVAPAGVGEGAAFRVTAAVAPEVPALAQHRDLLAAIPTPYGWRDVAPFAPSAAVYFMDGYSNARIRLRGSGEELFLEFWDRNTSIAASAPQVYEPAREESLVYTPVPPPLQAYAKLPEATPDRYRQPTSQHLMQVVSMNMKAKDSGARLLIGLPYAEGYPELFFRKDLFGVTRRDTSAASYGVVHSLTDFTESNGDRTPHTNGYPARSFFAIYHLIETPIGALFNKKATQMELQPGGDGKLALKLPPIPFKYSLINAPIPLHLASDPDGEPVADLVSAMHHDGGAAAVETSDAWPWHRPDLERVAAAQAALRAE</sequence>
<keyword evidence="2" id="KW-1185">Reference proteome</keyword>
<proteinExistence type="predicted"/>
<evidence type="ECO:0000313" key="2">
    <source>
        <dbReference type="Proteomes" id="UP001606134"/>
    </source>
</evidence>
<organism evidence="1 2">
    <name type="scientific">Pelomonas candidula</name>
    <dbReference type="NCBI Taxonomy" id="3299025"/>
    <lineage>
        <taxon>Bacteria</taxon>
        <taxon>Pseudomonadati</taxon>
        <taxon>Pseudomonadota</taxon>
        <taxon>Betaproteobacteria</taxon>
        <taxon>Burkholderiales</taxon>
        <taxon>Sphaerotilaceae</taxon>
        <taxon>Roseateles</taxon>
    </lineage>
</organism>
<dbReference type="EMBL" id="JBIGIC010000008">
    <property type="protein sequence ID" value="MFG6488311.1"/>
    <property type="molecule type" value="Genomic_DNA"/>
</dbReference>
<accession>A0ABW7HF31</accession>
<dbReference type="Proteomes" id="UP001606134">
    <property type="component" value="Unassembled WGS sequence"/>
</dbReference>
<gene>
    <name evidence="1" type="ORF">ACG04R_16610</name>
</gene>
<reference evidence="1 2" key="1">
    <citation type="submission" date="2024-08" db="EMBL/GenBank/DDBJ databases">
        <authorList>
            <person name="Lu H."/>
        </authorList>
    </citation>
    <scope>NUCLEOTIDE SEQUENCE [LARGE SCALE GENOMIC DNA]</scope>
    <source>
        <strain evidence="1 2">BYS78W</strain>
    </source>
</reference>
<name>A0ABW7HF31_9BURK</name>